<dbReference type="InterPro" id="IPR011335">
    <property type="entry name" value="Restrct_endonuc-II-like"/>
</dbReference>
<organism evidence="1">
    <name type="scientific">marine sediment metagenome</name>
    <dbReference type="NCBI Taxonomy" id="412755"/>
    <lineage>
        <taxon>unclassified sequences</taxon>
        <taxon>metagenomes</taxon>
        <taxon>ecological metagenomes</taxon>
    </lineage>
</organism>
<protein>
    <submittedName>
        <fullName evidence="1">Uncharacterized protein</fullName>
    </submittedName>
</protein>
<sequence>MNEKCDNIQFLIVGMSQDHIFKIINHFQPLKLYLISSFEMKESTNALKDQINALNIMTQIIWINPFKEDSLQQITNEIIWRAKKEIIEHPNIKLYVGFTGGTNLMAIAAGYSAMILNAEGHYVLKDKDEILIFKPNQIISSLQNNV</sequence>
<gene>
    <name evidence="1" type="ORF">LCGC14_1785180</name>
</gene>
<comment type="caution">
    <text evidence="1">The sequence shown here is derived from an EMBL/GenBank/DDBJ whole genome shotgun (WGS) entry which is preliminary data.</text>
</comment>
<dbReference type="SUPFAM" id="SSF52980">
    <property type="entry name" value="Restriction endonuclease-like"/>
    <property type="match status" value="1"/>
</dbReference>
<accession>A0A0F9GUC6</accession>
<name>A0A0F9GUC6_9ZZZZ</name>
<dbReference type="EMBL" id="LAZR01016954">
    <property type="protein sequence ID" value="KKM02364.1"/>
    <property type="molecule type" value="Genomic_DNA"/>
</dbReference>
<proteinExistence type="predicted"/>
<evidence type="ECO:0000313" key="1">
    <source>
        <dbReference type="EMBL" id="KKM02364.1"/>
    </source>
</evidence>
<reference evidence="1" key="1">
    <citation type="journal article" date="2015" name="Nature">
        <title>Complex archaea that bridge the gap between prokaryotes and eukaryotes.</title>
        <authorList>
            <person name="Spang A."/>
            <person name="Saw J.H."/>
            <person name="Jorgensen S.L."/>
            <person name="Zaremba-Niedzwiedzka K."/>
            <person name="Martijn J."/>
            <person name="Lind A.E."/>
            <person name="van Eijk R."/>
            <person name="Schleper C."/>
            <person name="Guy L."/>
            <person name="Ettema T.J."/>
        </authorList>
    </citation>
    <scope>NUCLEOTIDE SEQUENCE</scope>
</reference>
<dbReference type="AlphaFoldDB" id="A0A0F9GUC6"/>
<dbReference type="Gene3D" id="3.40.50.10770">
    <property type="entry name" value="Hypothetical protein VC1899 like domain (Restriction endonuclease-like)"/>
    <property type="match status" value="1"/>
</dbReference>